<accession>A0A3A5KXM3</accession>
<dbReference type="AlphaFoldDB" id="A0A3A5KXM3"/>
<keyword evidence="3" id="KW-0804">Transcription</keyword>
<dbReference type="Pfam" id="PF01037">
    <property type="entry name" value="AsnC_trans_reg"/>
    <property type="match status" value="1"/>
</dbReference>
<sequence length="156" mass="17416">MAAPVALDSVDRGILKVLQLESRIAYSDLAKQVGLSTSPCHRRVQLLENAGVIERYAALLDPEKVDLGLTVFVRVWLENQSAAMVDRFANDIQGFPQVVECHLMAGDADFLVRVVVADLKAYRKFQTEDLARMAGVLRVKADIPLQEIKRTWELPV</sequence>
<keyword evidence="1" id="KW-0805">Transcription regulation</keyword>
<dbReference type="PROSITE" id="PS00519">
    <property type="entry name" value="HTH_ASNC_1"/>
    <property type="match status" value="1"/>
</dbReference>
<evidence type="ECO:0000256" key="2">
    <source>
        <dbReference type="ARBA" id="ARBA00023125"/>
    </source>
</evidence>
<dbReference type="GO" id="GO:0005829">
    <property type="term" value="C:cytosol"/>
    <property type="evidence" value="ECO:0007669"/>
    <property type="project" value="TreeGrafter"/>
</dbReference>
<dbReference type="CDD" id="cd00090">
    <property type="entry name" value="HTH_ARSR"/>
    <property type="match status" value="1"/>
</dbReference>
<dbReference type="InterPro" id="IPR011991">
    <property type="entry name" value="ArsR-like_HTH"/>
</dbReference>
<dbReference type="PANTHER" id="PTHR30154">
    <property type="entry name" value="LEUCINE-RESPONSIVE REGULATORY PROTEIN"/>
    <property type="match status" value="1"/>
</dbReference>
<evidence type="ECO:0000313" key="5">
    <source>
        <dbReference type="EMBL" id="RJT41510.1"/>
    </source>
</evidence>
<dbReference type="OrthoDB" id="9813313at2"/>
<dbReference type="SMART" id="SM00344">
    <property type="entry name" value="HTH_ASNC"/>
    <property type="match status" value="1"/>
</dbReference>
<dbReference type="Gene3D" id="3.30.70.920">
    <property type="match status" value="1"/>
</dbReference>
<reference evidence="5 6" key="1">
    <citation type="submission" date="2018-09" db="EMBL/GenBank/DDBJ databases">
        <title>Mesorhizobium carmichaelinearum sp. nov. isolated from Carmichaelinea spp. root nodules in New Zealand.</title>
        <authorList>
            <person name="De Meyer S.E."/>
        </authorList>
    </citation>
    <scope>NUCLEOTIDE SEQUENCE [LARGE SCALE GENOMIC DNA]</scope>
    <source>
        <strain evidence="5 6">ICMP19557</strain>
    </source>
</reference>
<dbReference type="GO" id="GO:0006355">
    <property type="term" value="P:regulation of DNA-templated transcription"/>
    <property type="evidence" value="ECO:0007669"/>
    <property type="project" value="UniProtKB-ARBA"/>
</dbReference>
<dbReference type="PRINTS" id="PR00033">
    <property type="entry name" value="HTHASNC"/>
</dbReference>
<keyword evidence="2" id="KW-0238">DNA-binding</keyword>
<evidence type="ECO:0000256" key="1">
    <source>
        <dbReference type="ARBA" id="ARBA00023015"/>
    </source>
</evidence>
<evidence type="ECO:0000256" key="3">
    <source>
        <dbReference type="ARBA" id="ARBA00023163"/>
    </source>
</evidence>
<dbReference type="Gene3D" id="1.10.10.10">
    <property type="entry name" value="Winged helix-like DNA-binding domain superfamily/Winged helix DNA-binding domain"/>
    <property type="match status" value="1"/>
</dbReference>
<proteinExistence type="predicted"/>
<dbReference type="InterPro" id="IPR036388">
    <property type="entry name" value="WH-like_DNA-bd_sf"/>
</dbReference>
<gene>
    <name evidence="5" type="ORF">D3227_06570</name>
</gene>
<dbReference type="InterPro" id="IPR019885">
    <property type="entry name" value="Tscrpt_reg_HTH_AsnC-type_CS"/>
</dbReference>
<dbReference type="Proteomes" id="UP000272706">
    <property type="component" value="Unassembled WGS sequence"/>
</dbReference>
<dbReference type="GO" id="GO:0043200">
    <property type="term" value="P:response to amino acid"/>
    <property type="evidence" value="ECO:0007669"/>
    <property type="project" value="TreeGrafter"/>
</dbReference>
<evidence type="ECO:0000313" key="6">
    <source>
        <dbReference type="Proteomes" id="UP000272706"/>
    </source>
</evidence>
<evidence type="ECO:0000259" key="4">
    <source>
        <dbReference type="PROSITE" id="PS50956"/>
    </source>
</evidence>
<name>A0A3A5KXM3_9HYPH</name>
<dbReference type="EMBL" id="QZWZ01000003">
    <property type="protein sequence ID" value="RJT41510.1"/>
    <property type="molecule type" value="Genomic_DNA"/>
</dbReference>
<dbReference type="InterPro" id="IPR000485">
    <property type="entry name" value="AsnC-type_HTH_dom"/>
</dbReference>
<dbReference type="Pfam" id="PF13412">
    <property type="entry name" value="HTH_24"/>
    <property type="match status" value="1"/>
</dbReference>
<dbReference type="InterPro" id="IPR036390">
    <property type="entry name" value="WH_DNA-bd_sf"/>
</dbReference>
<feature type="domain" description="HTH asnC-type" evidence="4">
    <location>
        <begin position="7"/>
        <end position="70"/>
    </location>
</feature>
<dbReference type="InterPro" id="IPR019887">
    <property type="entry name" value="Tscrpt_reg_AsnC/Lrp_C"/>
</dbReference>
<dbReference type="PANTHER" id="PTHR30154:SF34">
    <property type="entry name" value="TRANSCRIPTIONAL REGULATOR AZLB"/>
    <property type="match status" value="1"/>
</dbReference>
<keyword evidence="6" id="KW-1185">Reference proteome</keyword>
<comment type="caution">
    <text evidence="5">The sequence shown here is derived from an EMBL/GenBank/DDBJ whole genome shotgun (WGS) entry which is preliminary data.</text>
</comment>
<dbReference type="SUPFAM" id="SSF54909">
    <property type="entry name" value="Dimeric alpha+beta barrel"/>
    <property type="match status" value="1"/>
</dbReference>
<dbReference type="PROSITE" id="PS50956">
    <property type="entry name" value="HTH_ASNC_2"/>
    <property type="match status" value="1"/>
</dbReference>
<dbReference type="GO" id="GO:0043565">
    <property type="term" value="F:sequence-specific DNA binding"/>
    <property type="evidence" value="ECO:0007669"/>
    <property type="project" value="InterPro"/>
</dbReference>
<protein>
    <submittedName>
        <fullName evidence="5">Lrp/AsnC family transcriptional regulator</fullName>
    </submittedName>
</protein>
<dbReference type="InterPro" id="IPR011008">
    <property type="entry name" value="Dimeric_a/b-barrel"/>
</dbReference>
<organism evidence="5 6">
    <name type="scientific">Mesorhizobium waimense</name>
    <dbReference type="NCBI Taxonomy" id="1300307"/>
    <lineage>
        <taxon>Bacteria</taxon>
        <taxon>Pseudomonadati</taxon>
        <taxon>Pseudomonadota</taxon>
        <taxon>Alphaproteobacteria</taxon>
        <taxon>Hyphomicrobiales</taxon>
        <taxon>Phyllobacteriaceae</taxon>
        <taxon>Mesorhizobium</taxon>
    </lineage>
</organism>
<dbReference type="InterPro" id="IPR019888">
    <property type="entry name" value="Tscrpt_reg_AsnC-like"/>
</dbReference>
<dbReference type="SUPFAM" id="SSF46785">
    <property type="entry name" value="Winged helix' DNA-binding domain"/>
    <property type="match status" value="1"/>
</dbReference>